<organism evidence="1 2">
    <name type="scientific">Penicillium egyptiacum</name>
    <dbReference type="NCBI Taxonomy" id="1303716"/>
    <lineage>
        <taxon>Eukaryota</taxon>
        <taxon>Fungi</taxon>
        <taxon>Dikarya</taxon>
        <taxon>Ascomycota</taxon>
        <taxon>Pezizomycotina</taxon>
        <taxon>Eurotiomycetes</taxon>
        <taxon>Eurotiomycetidae</taxon>
        <taxon>Eurotiales</taxon>
        <taxon>Aspergillaceae</taxon>
        <taxon>Penicillium</taxon>
    </lineage>
</organism>
<evidence type="ECO:0000313" key="1">
    <source>
        <dbReference type="EMBL" id="CAG8890686.1"/>
    </source>
</evidence>
<proteinExistence type="predicted"/>
<keyword evidence="2" id="KW-1185">Reference proteome</keyword>
<dbReference type="OrthoDB" id="3650366at2759"/>
<dbReference type="InterPro" id="IPR053226">
    <property type="entry name" value="Pyrrolopyrazine_biosynth_F"/>
</dbReference>
<name>A0A9W4K4W1_9EURO</name>
<gene>
    <name evidence="1" type="ORF">PEGY_LOCUS2441</name>
</gene>
<dbReference type="AlphaFoldDB" id="A0A9W4K4W1"/>
<dbReference type="Proteomes" id="UP001154252">
    <property type="component" value="Unassembled WGS sequence"/>
</dbReference>
<dbReference type="Gene3D" id="3.40.50.300">
    <property type="entry name" value="P-loop containing nucleotide triphosphate hydrolases"/>
    <property type="match status" value="1"/>
</dbReference>
<accession>A0A9W4K4W1</accession>
<comment type="caution">
    <text evidence="1">The sequence shown here is derived from an EMBL/GenBank/DDBJ whole genome shotgun (WGS) entry which is preliminary data.</text>
</comment>
<dbReference type="SUPFAM" id="SSF52540">
    <property type="entry name" value="P-loop containing nucleoside triphosphate hydrolases"/>
    <property type="match status" value="1"/>
</dbReference>
<sequence>MGSIQSPKDAEHPPQRIFLVTYPRTASNLLLKMLALDDQPNTLSNKIGGYYFRPAFLKSRMTGKPYRPMGHLSSEEAQDMQRVFQECFEELERDSNAAIEQGKHYFVKEHALWLFNPTDISVTLGEQNAHPESLFRVQQNCSSSISTWSSKNQTVLPDEALRKWCLVFLIRHPALAFPSYYRAMLELREEGYLHESEFQPHLQANMTLQWTRLLYDWSCEQGSEPLMLDADDVISNQAAIVRFCETTGLDPSQLKFSWDFVPSGGQADSPSESETKKSLGVVMEKTLLNSSGVLKGKSSDGIDIATEYDKWKKDFGQEIGDILEKSVRAAMPDYEYLRARRLDSKTT</sequence>
<dbReference type="InterPro" id="IPR027417">
    <property type="entry name" value="P-loop_NTPase"/>
</dbReference>
<dbReference type="EMBL" id="CAJVRC010000843">
    <property type="protein sequence ID" value="CAG8890686.1"/>
    <property type="molecule type" value="Genomic_DNA"/>
</dbReference>
<reference evidence="1" key="1">
    <citation type="submission" date="2021-07" db="EMBL/GenBank/DDBJ databases">
        <authorList>
            <person name="Branca A.L. A."/>
        </authorList>
    </citation>
    <scope>NUCLEOTIDE SEQUENCE</scope>
</reference>
<evidence type="ECO:0000313" key="2">
    <source>
        <dbReference type="Proteomes" id="UP001154252"/>
    </source>
</evidence>
<protein>
    <submittedName>
        <fullName evidence="1">Uncharacterized protein</fullName>
    </submittedName>
</protein>
<dbReference type="PANTHER" id="PTHR48419">
    <property type="entry name" value="SULFOTRANSFERASE DOMAIN-CONTAINING PROTEIN"/>
    <property type="match status" value="1"/>
</dbReference>
<dbReference type="PANTHER" id="PTHR48419:SF1">
    <property type="entry name" value="SULFOTRANSFERASE DOMAIN-CONTAINING PROTEIN"/>
    <property type="match status" value="1"/>
</dbReference>